<evidence type="ECO:0000259" key="8">
    <source>
        <dbReference type="Pfam" id="PF04239"/>
    </source>
</evidence>
<evidence type="ECO:0000256" key="5">
    <source>
        <dbReference type="ARBA" id="ARBA00022989"/>
    </source>
</evidence>
<accession>A0A0C2SB23</accession>
<dbReference type="InterPro" id="IPR007353">
    <property type="entry name" value="DUF421"/>
</dbReference>
<dbReference type="PANTHER" id="PTHR34582:SF6">
    <property type="entry name" value="UPF0702 TRANSMEMBRANE PROTEIN YCAP"/>
    <property type="match status" value="1"/>
</dbReference>
<dbReference type="GO" id="GO:0005886">
    <property type="term" value="C:plasma membrane"/>
    <property type="evidence" value="ECO:0007669"/>
    <property type="project" value="UniProtKB-SubCell"/>
</dbReference>
<dbReference type="Pfam" id="PF04239">
    <property type="entry name" value="DUF421"/>
    <property type="match status" value="1"/>
</dbReference>
<evidence type="ECO:0000256" key="2">
    <source>
        <dbReference type="ARBA" id="ARBA00006448"/>
    </source>
</evidence>
<keyword evidence="3" id="KW-1003">Cell membrane</keyword>
<evidence type="ECO:0000256" key="3">
    <source>
        <dbReference type="ARBA" id="ARBA00022475"/>
    </source>
</evidence>
<dbReference type="PATRIC" id="fig|220754.4.peg.1049"/>
<dbReference type="PANTHER" id="PTHR34582">
    <property type="entry name" value="UPF0702 TRANSMEMBRANE PROTEIN YCAP"/>
    <property type="match status" value="1"/>
</dbReference>
<dbReference type="RefSeq" id="WP_052476791.1">
    <property type="nucleotide sequence ID" value="NZ_JXRR01000008.1"/>
</dbReference>
<dbReference type="OrthoDB" id="9778331at2"/>
<evidence type="ECO:0000256" key="6">
    <source>
        <dbReference type="ARBA" id="ARBA00023136"/>
    </source>
</evidence>
<keyword evidence="10" id="KW-1185">Reference proteome</keyword>
<feature type="transmembrane region" description="Helical" evidence="7">
    <location>
        <begin position="34"/>
        <end position="54"/>
    </location>
</feature>
<comment type="similarity">
    <text evidence="2">Belongs to the UPF0702 family.</text>
</comment>
<name>A0A0C2SB23_9BACL</name>
<evidence type="ECO:0000313" key="10">
    <source>
        <dbReference type="Proteomes" id="UP000031972"/>
    </source>
</evidence>
<evidence type="ECO:0000256" key="1">
    <source>
        <dbReference type="ARBA" id="ARBA00004651"/>
    </source>
</evidence>
<protein>
    <recommendedName>
        <fullName evidence="8">YetF C-terminal domain-containing protein</fullName>
    </recommendedName>
</protein>
<keyword evidence="6 7" id="KW-0472">Membrane</keyword>
<sequence length="230" mass="26432">MNFLTEYLVIPFIVFIVAYLCMRGMGKKAASEMSGIDLMIVMIVGTTISEPIVTEKIGTAIWYSVLIVLFYILYSYLELANFFKRWITPTPTILIDQGEIIKTGMRRERIEVEELIAQMRIEGYTEINEIARATMEQTGEISFIPTEKARPLQGSDLKLDLTPTYIPIPLIIDGSVQKNNLHYINKDLSWLEAQLRPHNLEVQALDSIMLATYNVNGFLDLYRRQDKKNE</sequence>
<comment type="subcellular location">
    <subcellularLocation>
        <location evidence="1">Cell membrane</location>
        <topology evidence="1">Multi-pass membrane protein</topology>
    </subcellularLocation>
</comment>
<reference evidence="9 10" key="1">
    <citation type="submission" date="2015-01" db="EMBL/GenBank/DDBJ databases">
        <title>Jeotgalibacillus campisalis genome sequencing.</title>
        <authorList>
            <person name="Goh K.M."/>
            <person name="Chan K.-G."/>
            <person name="Yaakop A.S."/>
            <person name="Ee R."/>
            <person name="Gan H.M."/>
            <person name="Chan C.S."/>
        </authorList>
    </citation>
    <scope>NUCLEOTIDE SEQUENCE [LARGE SCALE GENOMIC DNA]</scope>
    <source>
        <strain evidence="9 10">SF-57</strain>
    </source>
</reference>
<dbReference type="EMBL" id="JXRR01000008">
    <property type="protein sequence ID" value="KIL51149.1"/>
    <property type="molecule type" value="Genomic_DNA"/>
</dbReference>
<comment type="caution">
    <text evidence="9">The sequence shown here is derived from an EMBL/GenBank/DDBJ whole genome shotgun (WGS) entry which is preliminary data.</text>
</comment>
<dbReference type="AlphaFoldDB" id="A0A0C2SB23"/>
<feature type="transmembrane region" description="Helical" evidence="7">
    <location>
        <begin position="60"/>
        <end position="77"/>
    </location>
</feature>
<evidence type="ECO:0000256" key="7">
    <source>
        <dbReference type="SAM" id="Phobius"/>
    </source>
</evidence>
<organism evidence="9 10">
    <name type="scientific">Jeotgalibacillus campisalis</name>
    <dbReference type="NCBI Taxonomy" id="220754"/>
    <lineage>
        <taxon>Bacteria</taxon>
        <taxon>Bacillati</taxon>
        <taxon>Bacillota</taxon>
        <taxon>Bacilli</taxon>
        <taxon>Bacillales</taxon>
        <taxon>Caryophanaceae</taxon>
        <taxon>Jeotgalibacillus</taxon>
    </lineage>
</organism>
<feature type="transmembrane region" description="Helical" evidence="7">
    <location>
        <begin position="6"/>
        <end position="22"/>
    </location>
</feature>
<dbReference type="Gene3D" id="3.30.240.20">
    <property type="entry name" value="bsu07140 like domains"/>
    <property type="match status" value="2"/>
</dbReference>
<dbReference type="Proteomes" id="UP000031972">
    <property type="component" value="Unassembled WGS sequence"/>
</dbReference>
<feature type="domain" description="YetF C-terminal" evidence="8">
    <location>
        <begin position="81"/>
        <end position="213"/>
    </location>
</feature>
<gene>
    <name evidence="9" type="ORF">KR50_10300</name>
</gene>
<evidence type="ECO:0000313" key="9">
    <source>
        <dbReference type="EMBL" id="KIL51149.1"/>
    </source>
</evidence>
<dbReference type="InterPro" id="IPR023090">
    <property type="entry name" value="UPF0702_alpha/beta_dom_sf"/>
</dbReference>
<keyword evidence="5 7" id="KW-1133">Transmembrane helix</keyword>
<evidence type="ECO:0000256" key="4">
    <source>
        <dbReference type="ARBA" id="ARBA00022692"/>
    </source>
</evidence>
<proteinExistence type="inferred from homology"/>
<keyword evidence="4 7" id="KW-0812">Transmembrane</keyword>